<feature type="compositionally biased region" description="Low complexity" evidence="1">
    <location>
        <begin position="8"/>
        <end position="18"/>
    </location>
</feature>
<accession>A0ABS1CDV9</accession>
<dbReference type="RefSeq" id="WP_200233883.1">
    <property type="nucleotide sequence ID" value="NZ_NRRV01000004.1"/>
</dbReference>
<reference evidence="2 3" key="1">
    <citation type="journal article" date="2020" name="Microorganisms">
        <title>Osmotic Adaptation and Compatible Solute Biosynthesis of Phototrophic Bacteria as Revealed from Genome Analyses.</title>
        <authorList>
            <person name="Imhoff J.F."/>
            <person name="Rahn T."/>
            <person name="Kunzel S."/>
            <person name="Keller A."/>
            <person name="Neulinger S.C."/>
        </authorList>
    </citation>
    <scope>NUCLEOTIDE SEQUENCE [LARGE SCALE GENOMIC DNA]</scope>
    <source>
        <strain evidence="2 3">DSM 6210</strain>
    </source>
</reference>
<proteinExistence type="predicted"/>
<comment type="caution">
    <text evidence="2">The sequence shown here is derived from an EMBL/GenBank/DDBJ whole genome shotgun (WGS) entry which is preliminary data.</text>
</comment>
<keyword evidence="3" id="KW-1185">Reference proteome</keyword>
<evidence type="ECO:0000256" key="1">
    <source>
        <dbReference type="SAM" id="MobiDB-lite"/>
    </source>
</evidence>
<evidence type="ECO:0000313" key="2">
    <source>
        <dbReference type="EMBL" id="MBK1629679.1"/>
    </source>
</evidence>
<dbReference type="Proteomes" id="UP000748752">
    <property type="component" value="Unassembled WGS sequence"/>
</dbReference>
<protein>
    <submittedName>
        <fullName evidence="2">Uncharacterized protein</fullName>
    </submittedName>
</protein>
<feature type="region of interest" description="Disordered" evidence="1">
    <location>
        <begin position="1"/>
        <end position="20"/>
    </location>
</feature>
<organism evidence="2 3">
    <name type="scientific">Thiohalocapsa halophila</name>
    <dbReference type="NCBI Taxonomy" id="69359"/>
    <lineage>
        <taxon>Bacteria</taxon>
        <taxon>Pseudomonadati</taxon>
        <taxon>Pseudomonadota</taxon>
        <taxon>Gammaproteobacteria</taxon>
        <taxon>Chromatiales</taxon>
        <taxon>Chromatiaceae</taxon>
        <taxon>Thiohalocapsa</taxon>
    </lineage>
</organism>
<evidence type="ECO:0000313" key="3">
    <source>
        <dbReference type="Proteomes" id="UP000748752"/>
    </source>
</evidence>
<name>A0ABS1CDV9_9GAMM</name>
<dbReference type="EMBL" id="NRRV01000004">
    <property type="protein sequence ID" value="MBK1629679.1"/>
    <property type="molecule type" value="Genomic_DNA"/>
</dbReference>
<sequence length="60" mass="6572">MSKSEQLQQVDQQVPAPAADRRWFLTRVSQAALAVFVAGAVVGCGEMDDDDDDEDEDDDD</sequence>
<gene>
    <name evidence="2" type="ORF">CKO31_02780</name>
</gene>